<proteinExistence type="predicted"/>
<protein>
    <recommendedName>
        <fullName evidence="3">DUF6535 domain-containing protein</fullName>
    </recommendedName>
</protein>
<feature type="transmembrane region" description="Helical" evidence="2">
    <location>
        <begin position="122"/>
        <end position="144"/>
    </location>
</feature>
<dbReference type="AlphaFoldDB" id="A0A4S4KDC5"/>
<evidence type="ECO:0000313" key="4">
    <source>
        <dbReference type="EMBL" id="THG96094.1"/>
    </source>
</evidence>
<dbReference type="Proteomes" id="UP000309038">
    <property type="component" value="Unassembled WGS sequence"/>
</dbReference>
<organism evidence="4 5">
    <name type="scientific">Hermanssonia centrifuga</name>
    <dbReference type="NCBI Taxonomy" id="98765"/>
    <lineage>
        <taxon>Eukaryota</taxon>
        <taxon>Fungi</taxon>
        <taxon>Dikarya</taxon>
        <taxon>Basidiomycota</taxon>
        <taxon>Agaricomycotina</taxon>
        <taxon>Agaricomycetes</taxon>
        <taxon>Polyporales</taxon>
        <taxon>Meruliaceae</taxon>
        <taxon>Hermanssonia</taxon>
    </lineage>
</organism>
<feature type="transmembrane region" description="Helical" evidence="2">
    <location>
        <begin position="180"/>
        <end position="207"/>
    </location>
</feature>
<keyword evidence="2" id="KW-0812">Transmembrane</keyword>
<dbReference type="EMBL" id="SGPJ01000262">
    <property type="protein sequence ID" value="THG96094.1"/>
    <property type="molecule type" value="Genomic_DNA"/>
</dbReference>
<feature type="domain" description="DUF6535" evidence="3">
    <location>
        <begin position="25"/>
        <end position="207"/>
    </location>
</feature>
<feature type="transmembrane region" description="Helical" evidence="2">
    <location>
        <begin position="50"/>
        <end position="72"/>
    </location>
</feature>
<name>A0A4S4KDC5_9APHY</name>
<comment type="caution">
    <text evidence="4">The sequence shown here is derived from an EMBL/GenBank/DDBJ whole genome shotgun (WGS) entry which is preliminary data.</text>
</comment>
<dbReference type="InterPro" id="IPR045338">
    <property type="entry name" value="DUF6535"/>
</dbReference>
<sequence>MSASEEPEKTKGSGEANPANLKTGWSSVEDYAWRYDDQAMKVFSDDIDTLLVFAGLFSAVLTAFVVPAFGMLQQDNVQVSADFLARISAKLDSFQITPPFINSTASHDPSPSSFTVSTSARWINILWFLSLLFSLASALFGILAKQWIREYLQWNQTTASPRDNVLLRQLRSEAWVKWKVPAGIAAIPALLEVAVVLFLVGLIVFVWMLDFVVALVISVAAGTILIIVFIVTTLPAFFQHCPYKSPTGWACAFVYDMAVRFIHRMRYRFENGFLNMDVLPYFPRWRHRDLHISRKLSMDVYDRTKEDPILWGIDVLTDMDHPEEYCTAEATHTSFGMGAPEFGRHTLTVRGSDVS</sequence>
<reference evidence="4 5" key="1">
    <citation type="submission" date="2019-02" db="EMBL/GenBank/DDBJ databases">
        <title>Genome sequencing of the rare red list fungi Phlebia centrifuga.</title>
        <authorList>
            <person name="Buettner E."/>
            <person name="Kellner H."/>
        </authorList>
    </citation>
    <scope>NUCLEOTIDE SEQUENCE [LARGE SCALE GENOMIC DNA]</scope>
    <source>
        <strain evidence="4 5">DSM 108282</strain>
    </source>
</reference>
<evidence type="ECO:0000256" key="2">
    <source>
        <dbReference type="SAM" id="Phobius"/>
    </source>
</evidence>
<gene>
    <name evidence="4" type="ORF">EW026_g5668</name>
</gene>
<dbReference type="Pfam" id="PF20153">
    <property type="entry name" value="DUF6535"/>
    <property type="match status" value="1"/>
</dbReference>
<evidence type="ECO:0000313" key="5">
    <source>
        <dbReference type="Proteomes" id="UP000309038"/>
    </source>
</evidence>
<evidence type="ECO:0000256" key="1">
    <source>
        <dbReference type="SAM" id="MobiDB-lite"/>
    </source>
</evidence>
<keyword evidence="2" id="KW-0472">Membrane</keyword>
<feature type="compositionally biased region" description="Basic and acidic residues" evidence="1">
    <location>
        <begin position="1"/>
        <end position="12"/>
    </location>
</feature>
<evidence type="ECO:0000259" key="3">
    <source>
        <dbReference type="Pfam" id="PF20153"/>
    </source>
</evidence>
<feature type="region of interest" description="Disordered" evidence="1">
    <location>
        <begin position="1"/>
        <end position="21"/>
    </location>
</feature>
<keyword evidence="5" id="KW-1185">Reference proteome</keyword>
<feature type="transmembrane region" description="Helical" evidence="2">
    <location>
        <begin position="213"/>
        <end position="238"/>
    </location>
</feature>
<accession>A0A4S4KDC5</accession>
<keyword evidence="2" id="KW-1133">Transmembrane helix</keyword>